<proteinExistence type="predicted"/>
<name>A0AC35EXP9_9BILA</name>
<organism evidence="1 2">
    <name type="scientific">Panagrolaimus sp. PS1159</name>
    <dbReference type="NCBI Taxonomy" id="55785"/>
    <lineage>
        <taxon>Eukaryota</taxon>
        <taxon>Metazoa</taxon>
        <taxon>Ecdysozoa</taxon>
        <taxon>Nematoda</taxon>
        <taxon>Chromadorea</taxon>
        <taxon>Rhabditida</taxon>
        <taxon>Tylenchina</taxon>
        <taxon>Panagrolaimomorpha</taxon>
        <taxon>Panagrolaimoidea</taxon>
        <taxon>Panagrolaimidae</taxon>
        <taxon>Panagrolaimus</taxon>
    </lineage>
</organism>
<reference evidence="2" key="1">
    <citation type="submission" date="2022-11" db="UniProtKB">
        <authorList>
            <consortium name="WormBaseParasite"/>
        </authorList>
    </citation>
    <scope>IDENTIFICATION</scope>
</reference>
<protein>
    <submittedName>
        <fullName evidence="2">CYTH domain-containing protein</fullName>
    </submittedName>
</protein>
<sequence length="155" mass="17387">MPKNVEIKASLCDFGKTFAIAQKLCNGQEPKILKQCDTFFKSPNGRLKLREFIGTDSPAELIFYDRPDSEALEKSMGIKGILSKTRYLFMYGQTRIHLDHVEGLGDNMELEVCLNDNQAVEEGNAIAEELMKKLEIPNTALIQGAYIDKLLAKTT</sequence>
<dbReference type="Proteomes" id="UP000887580">
    <property type="component" value="Unplaced"/>
</dbReference>
<accession>A0AC35EXP9</accession>
<evidence type="ECO:0000313" key="1">
    <source>
        <dbReference type="Proteomes" id="UP000887580"/>
    </source>
</evidence>
<dbReference type="WBParaSite" id="PS1159_v2.g11729.t1">
    <property type="protein sequence ID" value="PS1159_v2.g11729.t1"/>
    <property type="gene ID" value="PS1159_v2.g11729"/>
</dbReference>
<evidence type="ECO:0000313" key="2">
    <source>
        <dbReference type="WBParaSite" id="PS1159_v2.g11729.t1"/>
    </source>
</evidence>